<organism evidence="1">
    <name type="scientific">Gordonia sp. MP11Mi</name>
    <dbReference type="NCBI Taxonomy" id="3022769"/>
    <lineage>
        <taxon>Bacteria</taxon>
        <taxon>Bacillati</taxon>
        <taxon>Actinomycetota</taxon>
        <taxon>Actinomycetes</taxon>
        <taxon>Mycobacteriales</taxon>
        <taxon>Gordoniaceae</taxon>
        <taxon>Gordonia</taxon>
    </lineage>
</organism>
<sequence length="51" mass="5711">MRKNTSPALASTLRGYTRRINKMMHMSNSDRAALQLSNSPVAVLGPTPRRR</sequence>
<gene>
    <name evidence="1" type="ORF">MP11Mi_31820</name>
</gene>
<proteinExistence type="predicted"/>
<dbReference type="AlphaFoldDB" id="A0AA97CWZ2"/>
<dbReference type="EMBL" id="CP128986">
    <property type="protein sequence ID" value="WOC14070.1"/>
    <property type="molecule type" value="Genomic_DNA"/>
</dbReference>
<name>A0AA97CWZ2_9ACTN</name>
<accession>A0AA97CWZ2</accession>
<reference evidence="1" key="1">
    <citation type="submission" date="2023-06" db="EMBL/GenBank/DDBJ databases">
        <title>Gordonia sp. nov. and Pseudochrobactrum sp. nov., two species isolated from the burying beetle Nicrophorus vespilloides.</title>
        <authorList>
            <person name="Poehlein A."/>
            <person name="Guzman J."/>
            <person name="Daniel R."/>
            <person name="Vilcinskas A."/>
        </authorList>
    </citation>
    <scope>NUCLEOTIDE SEQUENCE</scope>
    <source>
        <strain evidence="1">MP11Mi</strain>
    </source>
</reference>
<protein>
    <submittedName>
        <fullName evidence="1">Uncharacterized protein</fullName>
    </submittedName>
</protein>
<evidence type="ECO:0000313" key="1">
    <source>
        <dbReference type="EMBL" id="WOC14070.1"/>
    </source>
</evidence>
<dbReference type="RefSeq" id="WP_420039836.1">
    <property type="nucleotide sequence ID" value="NZ_CP128986.1"/>
</dbReference>